<proteinExistence type="predicted"/>
<accession>A0A4U1C701</accession>
<evidence type="ECO:0000313" key="3">
    <source>
        <dbReference type="Proteomes" id="UP000308181"/>
    </source>
</evidence>
<evidence type="ECO:0000313" key="2">
    <source>
        <dbReference type="EMBL" id="TKC00424.1"/>
    </source>
</evidence>
<feature type="transmembrane region" description="Helical" evidence="1">
    <location>
        <begin position="288"/>
        <end position="314"/>
    </location>
</feature>
<feature type="transmembrane region" description="Helical" evidence="1">
    <location>
        <begin position="49"/>
        <end position="67"/>
    </location>
</feature>
<keyword evidence="3" id="KW-1185">Reference proteome</keyword>
<reference evidence="2 3" key="1">
    <citation type="submission" date="2019-04" db="EMBL/GenBank/DDBJ databases">
        <title>Pedobacter sp. AR-3-17 sp. nov., isolated from Arctic soil.</title>
        <authorList>
            <person name="Dahal R.H."/>
            <person name="Kim D.-U."/>
        </authorList>
    </citation>
    <scope>NUCLEOTIDE SEQUENCE [LARGE SCALE GENOMIC DNA]</scope>
    <source>
        <strain evidence="2 3">AR-3-17</strain>
    </source>
</reference>
<feature type="transmembrane region" description="Helical" evidence="1">
    <location>
        <begin position="157"/>
        <end position="180"/>
    </location>
</feature>
<name>A0A4U1C701_9SPHI</name>
<feature type="transmembrane region" description="Helical" evidence="1">
    <location>
        <begin position="125"/>
        <end position="151"/>
    </location>
</feature>
<dbReference type="Proteomes" id="UP000308181">
    <property type="component" value="Unassembled WGS sequence"/>
</dbReference>
<comment type="caution">
    <text evidence="2">The sequence shown here is derived from an EMBL/GenBank/DDBJ whole genome shotgun (WGS) entry which is preliminary data.</text>
</comment>
<keyword evidence="1" id="KW-1133">Transmembrane helix</keyword>
<keyword evidence="1" id="KW-0472">Membrane</keyword>
<gene>
    <name evidence="2" type="ORF">FA046_01705</name>
</gene>
<dbReference type="OrthoDB" id="1121314at2"/>
<dbReference type="EMBL" id="SWBP01000001">
    <property type="protein sequence ID" value="TKC00424.1"/>
    <property type="molecule type" value="Genomic_DNA"/>
</dbReference>
<evidence type="ECO:0008006" key="4">
    <source>
        <dbReference type="Google" id="ProtNLM"/>
    </source>
</evidence>
<protein>
    <recommendedName>
        <fullName evidence="4">Flippase-like domain-containing protein</fullName>
    </recommendedName>
</protein>
<dbReference type="AlphaFoldDB" id="A0A4U1C701"/>
<evidence type="ECO:0000256" key="1">
    <source>
        <dbReference type="SAM" id="Phobius"/>
    </source>
</evidence>
<sequence>MTKSQKKIFSYIIKTIIVSLAAVFIYEKLSDNQNLKNFLQLINQLNTSNVSLVISLIFLLMLLNWFLESLKWQYLISKVEKISLYKAIESVFCGLTWAVFTPNRIGEYGGRIFFLSPRKRIQGMVAMSVGHIAQMVITNVLGSLSLLWFIYNFIPLHAWLFTAFCFLVFIFCLFFILFYFNIRWLEGLLNNIGFLKRFKKYFSVLNRYHQIELTKVMLYSLSRFAVFTTQYLLVIHLLIADIPFFPSALMVLILFFIQSALPSLDLLDIGVRSLTATYFFGYITHQEIAIMASTALIWFVNLIIPAILGSFFVFKLNFFGNNNR</sequence>
<keyword evidence="1" id="KW-0812">Transmembrane</keyword>
<organism evidence="2 3">
    <name type="scientific">Pedobacter cryophilus</name>
    <dbReference type="NCBI Taxonomy" id="2571271"/>
    <lineage>
        <taxon>Bacteria</taxon>
        <taxon>Pseudomonadati</taxon>
        <taxon>Bacteroidota</taxon>
        <taxon>Sphingobacteriia</taxon>
        <taxon>Sphingobacteriales</taxon>
        <taxon>Sphingobacteriaceae</taxon>
        <taxon>Pedobacter</taxon>
    </lineage>
</organism>
<feature type="transmembrane region" description="Helical" evidence="1">
    <location>
        <begin position="12"/>
        <end position="29"/>
    </location>
</feature>